<dbReference type="Pfam" id="PF00892">
    <property type="entry name" value="EamA"/>
    <property type="match status" value="1"/>
</dbReference>
<dbReference type="GO" id="GO:0016020">
    <property type="term" value="C:membrane"/>
    <property type="evidence" value="ECO:0007669"/>
    <property type="project" value="InterPro"/>
</dbReference>
<sequence length="130" mass="14407">MRHTLIDNKIALTIRESVSALFYAIFVLPAFGCWSGVIEVFPSSAGLGIATCALIGTASYLFYYLAIRTIGAARAMALNISYSAWAFIVSIFVFGTMPTVTEWILCFLIMLGTIFAACKPQDLFRFYRHP</sequence>
<keyword evidence="1" id="KW-0812">Transmembrane</keyword>
<feature type="transmembrane region" description="Helical" evidence="1">
    <location>
        <begin position="77"/>
        <end position="94"/>
    </location>
</feature>
<evidence type="ECO:0000259" key="2">
    <source>
        <dbReference type="Pfam" id="PF00892"/>
    </source>
</evidence>
<comment type="caution">
    <text evidence="3">The sequence shown here is derived from an EMBL/GenBank/DDBJ whole genome shotgun (WGS) entry which is preliminary data.</text>
</comment>
<protein>
    <submittedName>
        <fullName evidence="3">Integral membrane protein domain protein</fullName>
    </submittedName>
</protein>
<dbReference type="SUPFAM" id="SSF103481">
    <property type="entry name" value="Multidrug resistance efflux transporter EmrE"/>
    <property type="match status" value="1"/>
</dbReference>
<reference evidence="3" key="1">
    <citation type="journal article" date="2012" name="PLoS ONE">
        <title>Gene sets for utilization of primary and secondary nutrition supplies in the distal gut of endangered iberian lynx.</title>
        <authorList>
            <person name="Alcaide M."/>
            <person name="Messina E."/>
            <person name="Richter M."/>
            <person name="Bargiela R."/>
            <person name="Peplies J."/>
            <person name="Huws S.A."/>
            <person name="Newbold C.J."/>
            <person name="Golyshin P.N."/>
            <person name="Simon M.A."/>
            <person name="Lopez G."/>
            <person name="Yakimov M.M."/>
            <person name="Ferrer M."/>
        </authorList>
    </citation>
    <scope>NUCLEOTIDE SEQUENCE</scope>
</reference>
<evidence type="ECO:0000313" key="3">
    <source>
        <dbReference type="EMBL" id="EJX07374.1"/>
    </source>
</evidence>
<dbReference type="InterPro" id="IPR037185">
    <property type="entry name" value="EmrE-like"/>
</dbReference>
<feature type="transmembrane region" description="Helical" evidence="1">
    <location>
        <begin position="20"/>
        <end position="38"/>
    </location>
</feature>
<keyword evidence="1" id="KW-1133">Transmembrane helix</keyword>
<feature type="transmembrane region" description="Helical" evidence="1">
    <location>
        <begin position="44"/>
        <end position="65"/>
    </location>
</feature>
<proteinExistence type="predicted"/>
<accession>J9GJF3</accession>
<keyword evidence="1" id="KW-0472">Membrane</keyword>
<evidence type="ECO:0000256" key="1">
    <source>
        <dbReference type="SAM" id="Phobius"/>
    </source>
</evidence>
<feature type="domain" description="EamA" evidence="2">
    <location>
        <begin position="19"/>
        <end position="116"/>
    </location>
</feature>
<name>J9GJF3_9ZZZZ</name>
<dbReference type="EMBL" id="AMCI01000894">
    <property type="protein sequence ID" value="EJX07374.1"/>
    <property type="molecule type" value="Genomic_DNA"/>
</dbReference>
<dbReference type="AlphaFoldDB" id="J9GJF3"/>
<dbReference type="InterPro" id="IPR000620">
    <property type="entry name" value="EamA_dom"/>
</dbReference>
<gene>
    <name evidence="3" type="ORF">EVA_04514</name>
</gene>
<feature type="transmembrane region" description="Helical" evidence="1">
    <location>
        <begin position="100"/>
        <end position="118"/>
    </location>
</feature>
<organism evidence="3">
    <name type="scientific">gut metagenome</name>
    <dbReference type="NCBI Taxonomy" id="749906"/>
    <lineage>
        <taxon>unclassified sequences</taxon>
        <taxon>metagenomes</taxon>
        <taxon>organismal metagenomes</taxon>
    </lineage>
</organism>